<name>A0ABU6DHK1_9BACL</name>
<feature type="signal peptide" evidence="4">
    <location>
        <begin position="1"/>
        <end position="26"/>
    </location>
</feature>
<sequence>MQYKTRKISRLGALSIVILLLLTACEQTSLSSSYTSNKLIDPSLSIENQSTLPSTSGKVNPRDLVLKNDDSSVLPQKGDNKEIYETGKPKEEPVLTNLIHSKKISTLKPISSVGKGEVAITIDDGPTSHTEELLKVLRTYDAKVTFFFLGQNVLSYPQSVTTAVYDGHEIGYHSNSHPKLTNMDVNSQEKEFDIGLENIEKINHNPITLFRPPYGAYNNDTKVLTEDHKMKMVLWNEDPRDWSSTDPAMITQQVLSQVQQGSIIVLHDRPSTISALPAIIKGIRKKGLKLVTISNNHK</sequence>
<evidence type="ECO:0000256" key="2">
    <source>
        <dbReference type="ARBA" id="ARBA00022801"/>
    </source>
</evidence>
<dbReference type="CDD" id="cd10917">
    <property type="entry name" value="CE4_NodB_like_6s_7s"/>
    <property type="match status" value="1"/>
</dbReference>
<feature type="chain" id="PRO_5045647842" evidence="4">
    <location>
        <begin position="27"/>
        <end position="298"/>
    </location>
</feature>
<dbReference type="Proteomes" id="UP001355653">
    <property type="component" value="Unassembled WGS sequence"/>
</dbReference>
<dbReference type="InterPro" id="IPR011330">
    <property type="entry name" value="Glyco_hydro/deAcase_b/a-brl"/>
</dbReference>
<keyword evidence="7" id="KW-1185">Reference proteome</keyword>
<dbReference type="SUPFAM" id="SSF88713">
    <property type="entry name" value="Glycoside hydrolase/deacetylase"/>
    <property type="match status" value="1"/>
</dbReference>
<feature type="compositionally biased region" description="Basic and acidic residues" evidence="3">
    <location>
        <begin position="78"/>
        <end position="88"/>
    </location>
</feature>
<evidence type="ECO:0000256" key="1">
    <source>
        <dbReference type="ARBA" id="ARBA00022723"/>
    </source>
</evidence>
<dbReference type="Pfam" id="PF01522">
    <property type="entry name" value="Polysacc_deac_1"/>
    <property type="match status" value="1"/>
</dbReference>
<evidence type="ECO:0000313" key="6">
    <source>
        <dbReference type="EMBL" id="MEB4796850.1"/>
    </source>
</evidence>
<organism evidence="6 7">
    <name type="scientific">Paenibacillus chondroitinus</name>
    <dbReference type="NCBI Taxonomy" id="59842"/>
    <lineage>
        <taxon>Bacteria</taxon>
        <taxon>Bacillati</taxon>
        <taxon>Bacillota</taxon>
        <taxon>Bacilli</taxon>
        <taxon>Bacillales</taxon>
        <taxon>Paenibacillaceae</taxon>
        <taxon>Paenibacillus</taxon>
    </lineage>
</organism>
<dbReference type="InterPro" id="IPR002509">
    <property type="entry name" value="NODB_dom"/>
</dbReference>
<dbReference type="EMBL" id="JAROBY010000041">
    <property type="protein sequence ID" value="MEB4796850.1"/>
    <property type="molecule type" value="Genomic_DNA"/>
</dbReference>
<evidence type="ECO:0000259" key="5">
    <source>
        <dbReference type="PROSITE" id="PS51677"/>
    </source>
</evidence>
<reference evidence="6 7" key="1">
    <citation type="submission" date="2023-03" db="EMBL/GenBank/DDBJ databases">
        <title>Bacillus Genome Sequencing.</title>
        <authorList>
            <person name="Dunlap C."/>
        </authorList>
    </citation>
    <scope>NUCLEOTIDE SEQUENCE [LARGE SCALE GENOMIC DNA]</scope>
    <source>
        <strain evidence="6 7">NRS-1351</strain>
    </source>
</reference>
<keyword evidence="2" id="KW-0378">Hydrolase</keyword>
<evidence type="ECO:0000313" key="7">
    <source>
        <dbReference type="Proteomes" id="UP001355653"/>
    </source>
</evidence>
<keyword evidence="4" id="KW-0732">Signal</keyword>
<gene>
    <name evidence="6" type="ORF">P5G65_23390</name>
</gene>
<dbReference type="Gene3D" id="3.20.20.370">
    <property type="entry name" value="Glycoside hydrolase/deacetylase"/>
    <property type="match status" value="1"/>
</dbReference>
<dbReference type="PROSITE" id="PS51677">
    <property type="entry name" value="NODB"/>
    <property type="match status" value="1"/>
</dbReference>
<evidence type="ECO:0000256" key="3">
    <source>
        <dbReference type="SAM" id="MobiDB-lite"/>
    </source>
</evidence>
<protein>
    <submittedName>
        <fullName evidence="6">Polysaccharide deacetylase family protein</fullName>
    </submittedName>
</protein>
<comment type="caution">
    <text evidence="6">The sequence shown here is derived from an EMBL/GenBank/DDBJ whole genome shotgun (WGS) entry which is preliminary data.</text>
</comment>
<proteinExistence type="predicted"/>
<feature type="domain" description="NodB homology" evidence="5">
    <location>
        <begin position="116"/>
        <end position="291"/>
    </location>
</feature>
<accession>A0ABU6DHK1</accession>
<keyword evidence="1" id="KW-0479">Metal-binding</keyword>
<feature type="region of interest" description="Disordered" evidence="3">
    <location>
        <begin position="69"/>
        <end position="88"/>
    </location>
</feature>
<dbReference type="PANTHER" id="PTHR10587">
    <property type="entry name" value="GLYCOSYL TRANSFERASE-RELATED"/>
    <property type="match status" value="1"/>
</dbReference>
<evidence type="ECO:0000256" key="4">
    <source>
        <dbReference type="SAM" id="SignalP"/>
    </source>
</evidence>
<dbReference type="PANTHER" id="PTHR10587:SF133">
    <property type="entry name" value="CHITIN DEACETYLASE 1-RELATED"/>
    <property type="match status" value="1"/>
</dbReference>
<dbReference type="InterPro" id="IPR050248">
    <property type="entry name" value="Polysacc_deacetylase_ArnD"/>
</dbReference>
<dbReference type="RefSeq" id="WP_127455223.1">
    <property type="nucleotide sequence ID" value="NZ_JAROBY010000041.1"/>
</dbReference>
<dbReference type="PROSITE" id="PS51257">
    <property type="entry name" value="PROKAR_LIPOPROTEIN"/>
    <property type="match status" value="1"/>
</dbReference>